<dbReference type="GO" id="GO:0046872">
    <property type="term" value="F:metal ion binding"/>
    <property type="evidence" value="ECO:0007669"/>
    <property type="project" value="UniProtKB-KW"/>
</dbReference>
<evidence type="ECO:0000256" key="3">
    <source>
        <dbReference type="ARBA" id="ARBA00022723"/>
    </source>
</evidence>
<comment type="similarity">
    <text evidence="2 6">Belongs to the terpene synthase family.</text>
</comment>
<dbReference type="PANTHER" id="PTHR35201">
    <property type="entry name" value="TERPENE SYNTHASE"/>
    <property type="match status" value="1"/>
</dbReference>
<accession>A0A4Y9YP59</accession>
<dbReference type="PANTHER" id="PTHR35201:SF4">
    <property type="entry name" value="BETA-PINACENE SYNTHASE-RELATED"/>
    <property type="match status" value="1"/>
</dbReference>
<evidence type="ECO:0000256" key="6">
    <source>
        <dbReference type="RuleBase" id="RU366034"/>
    </source>
</evidence>
<dbReference type="EMBL" id="SEOQ01000445">
    <property type="protein sequence ID" value="TFY62809.1"/>
    <property type="molecule type" value="Genomic_DNA"/>
</dbReference>
<evidence type="ECO:0000313" key="7">
    <source>
        <dbReference type="EMBL" id="TFY62809.1"/>
    </source>
</evidence>
<gene>
    <name evidence="7" type="ORF">EVG20_g6566</name>
</gene>
<dbReference type="AlphaFoldDB" id="A0A4Y9YP59"/>
<proteinExistence type="inferred from homology"/>
<dbReference type="InterPro" id="IPR034686">
    <property type="entry name" value="Terpene_cyclase-like_2"/>
</dbReference>
<evidence type="ECO:0000256" key="4">
    <source>
        <dbReference type="ARBA" id="ARBA00022842"/>
    </source>
</evidence>
<dbReference type="Proteomes" id="UP000298327">
    <property type="component" value="Unassembled WGS sequence"/>
</dbReference>
<protein>
    <recommendedName>
        <fullName evidence="6">Terpene synthase</fullName>
        <ecNumber evidence="6">4.2.3.-</ecNumber>
    </recommendedName>
</protein>
<evidence type="ECO:0000313" key="8">
    <source>
        <dbReference type="Proteomes" id="UP000298327"/>
    </source>
</evidence>
<reference evidence="7 8" key="1">
    <citation type="submission" date="2019-02" db="EMBL/GenBank/DDBJ databases">
        <title>Genome sequencing of the rare red list fungi Dentipellis fragilis.</title>
        <authorList>
            <person name="Buettner E."/>
            <person name="Kellner H."/>
        </authorList>
    </citation>
    <scope>NUCLEOTIDE SEQUENCE [LARGE SCALE GENOMIC DNA]</scope>
    <source>
        <strain evidence="7 8">DSM 105465</strain>
    </source>
</reference>
<dbReference type="GO" id="GO:0010333">
    <property type="term" value="F:terpene synthase activity"/>
    <property type="evidence" value="ECO:0007669"/>
    <property type="project" value="InterPro"/>
</dbReference>
<dbReference type="GO" id="GO:0008299">
    <property type="term" value="P:isoprenoid biosynthetic process"/>
    <property type="evidence" value="ECO:0007669"/>
    <property type="project" value="UniProtKB-ARBA"/>
</dbReference>
<evidence type="ECO:0000256" key="1">
    <source>
        <dbReference type="ARBA" id="ARBA00001946"/>
    </source>
</evidence>
<dbReference type="Gene3D" id="1.10.600.10">
    <property type="entry name" value="Farnesyl Diphosphate Synthase"/>
    <property type="match status" value="1"/>
</dbReference>
<comment type="cofactor">
    <cofactor evidence="1 6">
        <name>Mg(2+)</name>
        <dbReference type="ChEBI" id="CHEBI:18420"/>
    </cofactor>
</comment>
<dbReference type="OrthoDB" id="2861623at2759"/>
<dbReference type="EC" id="4.2.3.-" evidence="6"/>
<keyword evidence="8" id="KW-1185">Reference proteome</keyword>
<keyword evidence="4 6" id="KW-0460">Magnesium</keyword>
<evidence type="ECO:0000256" key="5">
    <source>
        <dbReference type="ARBA" id="ARBA00023239"/>
    </source>
</evidence>
<dbReference type="InterPro" id="IPR008949">
    <property type="entry name" value="Isoprenoid_synthase_dom_sf"/>
</dbReference>
<organism evidence="7 8">
    <name type="scientific">Dentipellis fragilis</name>
    <dbReference type="NCBI Taxonomy" id="205917"/>
    <lineage>
        <taxon>Eukaryota</taxon>
        <taxon>Fungi</taxon>
        <taxon>Dikarya</taxon>
        <taxon>Basidiomycota</taxon>
        <taxon>Agaricomycotina</taxon>
        <taxon>Agaricomycetes</taxon>
        <taxon>Russulales</taxon>
        <taxon>Hericiaceae</taxon>
        <taxon>Dentipellis</taxon>
    </lineage>
</organism>
<sequence>MSTSTSQSNQFTIPDLFAIARVFTDAVNPHWERAAAESRAWVNGFRMFADKRAAFFLSGQSELLVSHAYPYAAYDEFRTVCDFVNLLFVMDEVSDRQNREDAQDMGAVYLRVMRDPTWDDGSKLAQMTREFRERFMTRVQPRSFARFLKLGEDYVHCVAEEAGLRVRGEVFDLHKYTLIRRENSAVRLCFGMIERYILRAWIWSAGPMWDLYSYDMEQTKGLAGNNFLTVLMRTQGMTLQQASDYTGAHFKSLMDVFLAGKAELRSFGPAVDAEVKLWIECMQHWPVGNLHWSFETPRYYGDAREEIRRTRVVTLSPLDTDEED</sequence>
<keyword evidence="5 6" id="KW-0456">Lyase</keyword>
<comment type="caution">
    <text evidence="7">The sequence shown here is derived from an EMBL/GenBank/DDBJ whole genome shotgun (WGS) entry which is preliminary data.</text>
</comment>
<evidence type="ECO:0000256" key="2">
    <source>
        <dbReference type="ARBA" id="ARBA00006333"/>
    </source>
</evidence>
<dbReference type="Pfam" id="PF19086">
    <property type="entry name" value="Terpene_syn_C_2"/>
    <property type="match status" value="2"/>
</dbReference>
<name>A0A4Y9YP59_9AGAM</name>
<keyword evidence="3 6" id="KW-0479">Metal-binding</keyword>
<dbReference type="SUPFAM" id="SSF48576">
    <property type="entry name" value="Terpenoid synthases"/>
    <property type="match status" value="1"/>
</dbReference>